<sequence length="116" mass="12464">MKFKLIIVLVNDDQTESIVTAARENGATGCTVLTNARGEGLKKAKTFLGLDLSGARDMILTLVEEHMSRTILETIAEVGAFEEKPGTGIAFMLDIEDAVGLSSQIGTISSEYKDEL</sequence>
<dbReference type="AlphaFoldDB" id="A0A1G7V9C0"/>
<dbReference type="InterPro" id="IPR002187">
    <property type="entry name" value="N-reg_PII"/>
</dbReference>
<dbReference type="RefSeq" id="WP_092615021.1">
    <property type="nucleotide sequence ID" value="NZ_FNCV01000001.1"/>
</dbReference>
<dbReference type="InterPro" id="IPR011322">
    <property type="entry name" value="N-reg_PII-like_a/b"/>
</dbReference>
<evidence type="ECO:0000256" key="1">
    <source>
        <dbReference type="ARBA" id="ARBA00015681"/>
    </source>
</evidence>
<keyword evidence="3" id="KW-1185">Reference proteome</keyword>
<organism evidence="2 3">
    <name type="scientific">Roseospirillum parvum</name>
    <dbReference type="NCBI Taxonomy" id="83401"/>
    <lineage>
        <taxon>Bacteria</taxon>
        <taxon>Pseudomonadati</taxon>
        <taxon>Pseudomonadota</taxon>
        <taxon>Alphaproteobacteria</taxon>
        <taxon>Rhodospirillales</taxon>
        <taxon>Rhodospirillaceae</taxon>
        <taxon>Roseospirillum</taxon>
    </lineage>
</organism>
<reference evidence="3" key="1">
    <citation type="submission" date="2016-10" db="EMBL/GenBank/DDBJ databases">
        <authorList>
            <person name="Varghese N."/>
            <person name="Submissions S."/>
        </authorList>
    </citation>
    <scope>NUCLEOTIDE SEQUENCE [LARGE SCALE GENOMIC DNA]</scope>
    <source>
        <strain evidence="3">930I</strain>
    </source>
</reference>
<protein>
    <recommendedName>
        <fullName evidence="1">Nitrogen regulatory protein P-II</fullName>
    </recommendedName>
</protein>
<dbReference type="GO" id="GO:0030234">
    <property type="term" value="F:enzyme regulator activity"/>
    <property type="evidence" value="ECO:0007669"/>
    <property type="project" value="InterPro"/>
</dbReference>
<dbReference type="STRING" id="83401.SAMN05421742_101562"/>
<dbReference type="OrthoDB" id="9793517at2"/>
<dbReference type="PROSITE" id="PS51343">
    <property type="entry name" value="PII_GLNB_DOM"/>
    <property type="match status" value="1"/>
</dbReference>
<accession>A0A1G7V9C0</accession>
<dbReference type="Gene3D" id="3.30.70.120">
    <property type="match status" value="1"/>
</dbReference>
<dbReference type="EMBL" id="FNCV01000001">
    <property type="protein sequence ID" value="SDG55550.1"/>
    <property type="molecule type" value="Genomic_DNA"/>
</dbReference>
<evidence type="ECO:0000313" key="3">
    <source>
        <dbReference type="Proteomes" id="UP000217076"/>
    </source>
</evidence>
<proteinExistence type="predicted"/>
<evidence type="ECO:0000313" key="2">
    <source>
        <dbReference type="EMBL" id="SDG55550.1"/>
    </source>
</evidence>
<dbReference type="InterPro" id="IPR015867">
    <property type="entry name" value="N-reg_PII/ATP_PRibTrfase_C"/>
</dbReference>
<dbReference type="SUPFAM" id="SSF54913">
    <property type="entry name" value="GlnB-like"/>
    <property type="match status" value="1"/>
</dbReference>
<dbReference type="Proteomes" id="UP000217076">
    <property type="component" value="Unassembled WGS sequence"/>
</dbReference>
<dbReference type="Pfam" id="PF00543">
    <property type="entry name" value="P-II"/>
    <property type="match status" value="1"/>
</dbReference>
<dbReference type="GO" id="GO:0006808">
    <property type="term" value="P:regulation of nitrogen utilization"/>
    <property type="evidence" value="ECO:0007669"/>
    <property type="project" value="InterPro"/>
</dbReference>
<gene>
    <name evidence="2" type="ORF">SAMN05421742_101562</name>
</gene>
<dbReference type="SMART" id="SM00938">
    <property type="entry name" value="P-II"/>
    <property type="match status" value="1"/>
</dbReference>
<name>A0A1G7V9C0_9PROT</name>